<comment type="caution">
    <text evidence="2">The sequence shown here is derived from an EMBL/GenBank/DDBJ whole genome shotgun (WGS) entry which is preliminary data.</text>
</comment>
<evidence type="ECO:0000313" key="2">
    <source>
        <dbReference type="EMBL" id="EPC03228.1"/>
    </source>
</evidence>
<dbReference type="STRING" id="1121939.L861_23245"/>
<keyword evidence="3" id="KW-1185">Reference proteome</keyword>
<dbReference type="eggNOG" id="ENOG5033Y8N">
    <property type="taxonomic scope" value="Bacteria"/>
</dbReference>
<dbReference type="AlphaFoldDB" id="S2KRU8"/>
<evidence type="ECO:0000259" key="1">
    <source>
        <dbReference type="PROSITE" id="PS51664"/>
    </source>
</evidence>
<dbReference type="EMBL" id="ASTJ01000022">
    <property type="protein sequence ID" value="EPC03228.1"/>
    <property type="molecule type" value="Genomic_DNA"/>
</dbReference>
<evidence type="ECO:0000313" key="3">
    <source>
        <dbReference type="Proteomes" id="UP000014463"/>
    </source>
</evidence>
<accession>S2KRU8</accession>
<sequence length="328" mass="37542">MVPKKKSTLEKALGSYRGGEFQYAFSQMKSSQDICEKTHEFGLVEAIDIKDFSPCMVPGISISMYGHNFVGDNNFMPLRDTCANSFHWYAEDAIHGSIREALERQFLIKFWLTATCNRKLCHKEALGEIKNKNAKQFFELMLRKGYVEVLDITDTSFPGACVIVVFGAPEATIQYCTGMSYDENVGRAIEKSVLELWQSYRFLSVYESIFNDISVINDPYQIHFVNSNEFGTFEKMIDVVELNTASKDIEMLNSEELIDLLSGKGISTYIYVKRTVVGDKHGYFSKLISPNMFMHMNTSRNINFKNVYSSAFENKIIQERINEMVPFP</sequence>
<dbReference type="PATRIC" id="fig|1121939.11.peg.1650"/>
<dbReference type="Proteomes" id="UP000014463">
    <property type="component" value="Unassembled WGS sequence"/>
</dbReference>
<feature type="domain" description="YcaO" evidence="1">
    <location>
        <begin position="1"/>
        <end position="328"/>
    </location>
</feature>
<protein>
    <recommendedName>
        <fullName evidence="1">YcaO domain-containing protein</fullName>
    </recommendedName>
</protein>
<reference evidence="2 3" key="1">
    <citation type="journal article" date="2013" name="Genome Announc.">
        <title>Draft genome sequence of the moderately halophilic gammaproteobacterium Halomonas anticariensis FP35.</title>
        <authorList>
            <person name="Tahrioui A."/>
            <person name="Quesada E."/>
            <person name="Llamas I."/>
        </authorList>
    </citation>
    <scope>NUCLEOTIDE SEQUENCE [LARGE SCALE GENOMIC DNA]</scope>
    <source>
        <strain evidence="3">DSM 16096 / CECT 5854 / LMG 22089 / FP35</strain>
    </source>
</reference>
<dbReference type="Pfam" id="PF02624">
    <property type="entry name" value="YcaO"/>
    <property type="match status" value="1"/>
</dbReference>
<gene>
    <name evidence="2" type="ORF">L861_23245</name>
</gene>
<name>S2KRU8_LITA3</name>
<dbReference type="PROSITE" id="PS51664">
    <property type="entry name" value="YCAO"/>
    <property type="match status" value="1"/>
</dbReference>
<dbReference type="InterPro" id="IPR003776">
    <property type="entry name" value="YcaO-like_dom"/>
</dbReference>
<proteinExistence type="predicted"/>
<organism evidence="2 3">
    <name type="scientific">Litchfieldella anticariensis (strain DSM 16096 / CECT 5854 / CIP 108499 / LMG 22089 / FP35)</name>
    <name type="common">Halomonas anticariensis</name>
    <dbReference type="NCBI Taxonomy" id="1121939"/>
    <lineage>
        <taxon>Bacteria</taxon>
        <taxon>Pseudomonadati</taxon>
        <taxon>Pseudomonadota</taxon>
        <taxon>Gammaproteobacteria</taxon>
        <taxon>Oceanospirillales</taxon>
        <taxon>Halomonadaceae</taxon>
        <taxon>Litchfieldella</taxon>
    </lineage>
</organism>